<sequence length="156" mass="17555">MPESGQVENTTVPRLVGIFSGVIAEETRLRTALGTSHYDPISKFQRPRMQDTWPTRERRCGRIVVDCHDVFTKWGVPENDMGIGSHIFHHPILPSYETIFASAASESRSEMDLRTAIDALLRQAFDSRHRKYGGKSSQVVYRTEQELCLPAVPPGA</sequence>
<proteinExistence type="predicted"/>
<evidence type="ECO:0000313" key="2">
    <source>
        <dbReference type="Proteomes" id="UP000629468"/>
    </source>
</evidence>
<dbReference type="AlphaFoldDB" id="A0A8H7EXJ0"/>
<name>A0A8H7EXJ0_AGABI</name>
<dbReference type="EMBL" id="JABXXO010000013">
    <property type="protein sequence ID" value="KAF7761665.1"/>
    <property type="molecule type" value="Genomic_DNA"/>
</dbReference>
<comment type="caution">
    <text evidence="1">The sequence shown here is derived from an EMBL/GenBank/DDBJ whole genome shotgun (WGS) entry which is preliminary data.</text>
</comment>
<gene>
    <name evidence="1" type="ORF">Agabi119p4_9657</name>
</gene>
<evidence type="ECO:0000313" key="1">
    <source>
        <dbReference type="EMBL" id="KAF7761665.1"/>
    </source>
</evidence>
<dbReference type="Proteomes" id="UP000629468">
    <property type="component" value="Unassembled WGS sequence"/>
</dbReference>
<protein>
    <submittedName>
        <fullName evidence="1">Uncharacterized protein</fullName>
    </submittedName>
</protein>
<organism evidence="1 2">
    <name type="scientific">Agaricus bisporus var. burnettii</name>
    <dbReference type="NCBI Taxonomy" id="192524"/>
    <lineage>
        <taxon>Eukaryota</taxon>
        <taxon>Fungi</taxon>
        <taxon>Dikarya</taxon>
        <taxon>Basidiomycota</taxon>
        <taxon>Agaricomycotina</taxon>
        <taxon>Agaricomycetes</taxon>
        <taxon>Agaricomycetidae</taxon>
        <taxon>Agaricales</taxon>
        <taxon>Agaricineae</taxon>
        <taxon>Agaricaceae</taxon>
        <taxon>Agaricus</taxon>
    </lineage>
</organism>
<reference evidence="1 2" key="1">
    <citation type="journal article" name="Sci. Rep.">
        <title>Telomere-to-telomere assembled and centromere annotated genomes of the two main subspecies of the button mushroom Agaricus bisporus reveal especially polymorphic chromosome ends.</title>
        <authorList>
            <person name="Sonnenberg A.S.M."/>
            <person name="Sedaghat-Telgerd N."/>
            <person name="Lavrijssen B."/>
            <person name="Ohm R.A."/>
            <person name="Hendrickx P.M."/>
            <person name="Scholtmeijer K."/>
            <person name="Baars J.J.P."/>
            <person name="van Peer A."/>
        </authorList>
    </citation>
    <scope>NUCLEOTIDE SEQUENCE [LARGE SCALE GENOMIC DNA]</scope>
    <source>
        <strain evidence="1 2">H119_p4</strain>
    </source>
</reference>
<accession>A0A8H7EXJ0</accession>